<gene>
    <name evidence="2" type="ORF">SCALIN_C13_0218</name>
</gene>
<dbReference type="InterPro" id="IPR011460">
    <property type="entry name" value="Lcl_C"/>
</dbReference>
<protein>
    <submittedName>
        <fullName evidence="2">Dihydroxyacid dehydratase/phosphogluconate dehydratase</fullName>
    </submittedName>
</protein>
<comment type="caution">
    <text evidence="2">The sequence shown here is derived from an EMBL/GenBank/DDBJ whole genome shotgun (WGS) entry which is preliminary data.</text>
</comment>
<dbReference type="AlphaFoldDB" id="A0A286TY07"/>
<feature type="domain" description="Lcl C-terminal" evidence="1">
    <location>
        <begin position="77"/>
        <end position="189"/>
    </location>
</feature>
<keyword evidence="3" id="KW-1185">Reference proteome</keyword>
<proteinExistence type="predicted"/>
<evidence type="ECO:0000313" key="3">
    <source>
        <dbReference type="Proteomes" id="UP000218542"/>
    </source>
</evidence>
<dbReference type="RefSeq" id="WP_096894092.1">
    <property type="nucleotide sequence ID" value="NZ_BAOS01000013.1"/>
</dbReference>
<dbReference type="Pfam" id="PF07603">
    <property type="entry name" value="Lcl_C"/>
    <property type="match status" value="1"/>
</dbReference>
<name>A0A286TY07_9BACT</name>
<organism evidence="2 3">
    <name type="scientific">Candidatus Scalindua japonica</name>
    <dbReference type="NCBI Taxonomy" id="1284222"/>
    <lineage>
        <taxon>Bacteria</taxon>
        <taxon>Pseudomonadati</taxon>
        <taxon>Planctomycetota</taxon>
        <taxon>Candidatus Brocadiia</taxon>
        <taxon>Candidatus Brocadiales</taxon>
        <taxon>Candidatus Scalinduaceae</taxon>
        <taxon>Candidatus Scalindua</taxon>
    </lineage>
</organism>
<sequence>MDILTRERKSNYLAANTHANQHNLKTQRLKLRSSYENCTKEDIERILKKYNFFNRFRNETRNFSNDFELKTINRDKVVIDHTTKLIWHQSGSLEKMDLNKEWNWKEKLNQNEYAGYSDWRLPTAAEAASLLKSKNKNTDLFIDPVFDEQQKSIWTCDHYSAHSVWCVNFSTGCVRNYNIYYGHYSRPVRSFY</sequence>
<reference evidence="2 3" key="1">
    <citation type="journal article" date="2017" name="Environ. Microbiol. Rep.">
        <title>Genetic diversity of marine anaerobic ammonium-oxidizing bacteria as revealed by genomic and proteomic analyses of 'Candidatus Scalindua japonica'.</title>
        <authorList>
            <person name="Oshiki M."/>
            <person name="Mizuto K."/>
            <person name="Kimura Z."/>
            <person name="Kindaichi T."/>
            <person name="Satoh H."/>
            <person name="Okabe S."/>
        </authorList>
    </citation>
    <scope>NUCLEOTIDE SEQUENCE [LARGE SCALE GENOMIC DNA]</scope>
    <source>
        <strain evidence="3">husup-a2</strain>
    </source>
</reference>
<dbReference type="OrthoDB" id="9793251at2"/>
<evidence type="ECO:0000313" key="2">
    <source>
        <dbReference type="EMBL" id="GAX60701.1"/>
    </source>
</evidence>
<dbReference type="Proteomes" id="UP000218542">
    <property type="component" value="Unassembled WGS sequence"/>
</dbReference>
<evidence type="ECO:0000259" key="1">
    <source>
        <dbReference type="Pfam" id="PF07603"/>
    </source>
</evidence>
<dbReference type="EMBL" id="BAOS01000013">
    <property type="protein sequence ID" value="GAX60701.1"/>
    <property type="molecule type" value="Genomic_DNA"/>
</dbReference>
<accession>A0A286TY07</accession>